<dbReference type="EMBL" id="BALG01000056">
    <property type="protein sequence ID" value="GAC41959.1"/>
    <property type="molecule type" value="Genomic_DNA"/>
</dbReference>
<comment type="caution">
    <text evidence="4">The sequence shown here is derived from an EMBL/GenBank/DDBJ whole genome shotgun (WGS) entry which is preliminary data.</text>
</comment>
<dbReference type="SUPFAM" id="SSF143968">
    <property type="entry name" value="UbiD C-terminal domain-like"/>
    <property type="match status" value="2"/>
</dbReference>
<accession>M9LZX3</accession>
<dbReference type="PANTHER" id="PTHR30108:SF7">
    <property type="entry name" value="3-POLYPRENYL-4-HYDROXYBENZOATE DECARBOXYLASE"/>
    <property type="match status" value="1"/>
</dbReference>
<evidence type="ECO:0000313" key="4">
    <source>
        <dbReference type="EMBL" id="GAC41959.1"/>
    </source>
</evidence>
<keyword evidence="5" id="KW-1185">Reference proteome</keyword>
<organism evidence="4 5">
    <name type="scientific">Paenibacillus popilliae ATCC 14706</name>
    <dbReference type="NCBI Taxonomy" id="1212764"/>
    <lineage>
        <taxon>Bacteria</taxon>
        <taxon>Bacillati</taxon>
        <taxon>Bacillota</taxon>
        <taxon>Bacilli</taxon>
        <taxon>Bacillales</taxon>
        <taxon>Paenibacillaceae</taxon>
        <taxon>Paenibacillus</taxon>
    </lineage>
</organism>
<dbReference type="GO" id="GO:0005737">
    <property type="term" value="C:cytoplasm"/>
    <property type="evidence" value="ECO:0007669"/>
    <property type="project" value="TreeGrafter"/>
</dbReference>
<dbReference type="AlphaFoldDB" id="M9LZX3"/>
<dbReference type="Pfam" id="PF20695">
    <property type="entry name" value="UbiD_N"/>
    <property type="match status" value="1"/>
</dbReference>
<dbReference type="InterPro" id="IPR002830">
    <property type="entry name" value="UbiD"/>
</dbReference>
<dbReference type="Pfam" id="PF20696">
    <property type="entry name" value="UbiD_C"/>
    <property type="match status" value="1"/>
</dbReference>
<gene>
    <name evidence="4" type="ORF">PPOP_1316</name>
</gene>
<dbReference type="Pfam" id="PF01977">
    <property type="entry name" value="UbiD"/>
    <property type="match status" value="1"/>
</dbReference>
<sequence length="594" mass="67083">MSFSNIRSFIHTLKRENELAVIEAEVDPYLEIAEIHRRVIEEGGPALLFTNVKGSPFSVATNLFGTTRRVDMAFGPRPEQFANQCIEAVNHLMPPSPKKLWEERSLVKELLGLLKVGMKEVSSDQAPIMDVLRTDKPMKGLPALTSWQLDGGPFITLPLVYTEHPTRTGSDHNLGMYRVQIYDDETTGIHWQIQKGGGFHYHEAELRNEALPVSIYVGGPPALIAAAIAPLPEKLPELLMASFVMGERLPVVDSGFEGHRIPAEAEFAIQGYVPPHERRMEGPFGDHYGYYSWAHKFPLVNVKHMYHRKDAIYPATVVGKPRQEDYYLGEYLVKLLSPAFPMVMPSVRKVHPYPETGVHSLAAAVVRESYSREAMLSGFRILGEGQLSLTKFLLLTDQDVDLDNFAQLMENVLERFQPESDLYVLNNTSHDTLDYTGHKLNHGSKGIMLGVGEPVRELPHTYEGGPIDEISDVAVFCRGCLTMSGASYEAEPQLTERLLERLADQETPWPLVFLVDDAQVARTQLSFLWTVFTRFNPASDIYAQMEVRNHHIAYQLPIVIDARMKPGYPDELFPREDIVQRVDARWKDYFPNGV</sequence>
<protein>
    <submittedName>
        <fullName evidence="4">3-polyprenyl-4-hydroxybenzoate decarboxylase</fullName>
    </submittedName>
</protein>
<evidence type="ECO:0000313" key="5">
    <source>
        <dbReference type="Proteomes" id="UP000029453"/>
    </source>
</evidence>
<name>M9LZX3_PAEPP</name>
<dbReference type="Proteomes" id="UP000029453">
    <property type="component" value="Unassembled WGS sequence"/>
</dbReference>
<dbReference type="InterPro" id="IPR049381">
    <property type="entry name" value="UbiD-like_C"/>
</dbReference>
<feature type="domain" description="3-octaprenyl-4-hydroxybenzoate carboxy-lyase-like Rift-related" evidence="1">
    <location>
        <begin position="119"/>
        <end position="321"/>
    </location>
</feature>
<dbReference type="RefSeq" id="WP_006285343.1">
    <property type="nucleotide sequence ID" value="NZ_BALG01000056.1"/>
</dbReference>
<dbReference type="SUPFAM" id="SSF50475">
    <property type="entry name" value="FMN-binding split barrel"/>
    <property type="match status" value="1"/>
</dbReference>
<dbReference type="InterPro" id="IPR049383">
    <property type="entry name" value="UbiD-like_N"/>
</dbReference>
<feature type="domain" description="3-octaprenyl-4-hydroxybenzoate carboxy-lyase-like N-terminal" evidence="2">
    <location>
        <begin position="11"/>
        <end position="87"/>
    </location>
</feature>
<dbReference type="Gene3D" id="3.40.1670.10">
    <property type="entry name" value="UbiD C-terminal domain-like"/>
    <property type="match status" value="1"/>
</dbReference>
<dbReference type="PANTHER" id="PTHR30108">
    <property type="entry name" value="3-OCTAPRENYL-4-HYDROXYBENZOATE CARBOXY-LYASE-RELATED"/>
    <property type="match status" value="1"/>
</dbReference>
<evidence type="ECO:0000259" key="2">
    <source>
        <dbReference type="Pfam" id="PF20695"/>
    </source>
</evidence>
<dbReference type="InterPro" id="IPR048304">
    <property type="entry name" value="UbiD_Rift_dom"/>
</dbReference>
<proteinExistence type="predicted"/>
<evidence type="ECO:0000259" key="1">
    <source>
        <dbReference type="Pfam" id="PF01977"/>
    </source>
</evidence>
<dbReference type="OrthoDB" id="9809841at2"/>
<feature type="domain" description="3-octaprenyl-4-hydroxybenzoate carboxy-lyase-like C-terminal" evidence="3">
    <location>
        <begin position="327"/>
        <end position="448"/>
    </location>
</feature>
<reference evidence="4 5" key="1">
    <citation type="submission" date="2012-10" db="EMBL/GenBank/DDBJ databases">
        <title>Draft Genome Sequence of Paenibacillus popilliae ATCC 14706T.</title>
        <authorList>
            <person name="Iiyama K."/>
            <person name="Mori K."/>
            <person name="Mon H."/>
            <person name="Chieda Y."/>
            <person name="Lee J.M."/>
            <person name="Kusakabe T."/>
            <person name="Tashiro K."/>
            <person name="Asano S."/>
            <person name="Yasunaga-Aoki C."/>
            <person name="Shimizu S."/>
        </authorList>
    </citation>
    <scope>NUCLEOTIDE SEQUENCE [LARGE SCALE GENOMIC DNA]</scope>
    <source>
        <strain evidence="4 5">ATCC 14706</strain>
    </source>
</reference>
<dbReference type="GO" id="GO:0016831">
    <property type="term" value="F:carboxy-lyase activity"/>
    <property type="evidence" value="ECO:0007669"/>
    <property type="project" value="InterPro"/>
</dbReference>
<evidence type="ECO:0000259" key="3">
    <source>
        <dbReference type="Pfam" id="PF20696"/>
    </source>
</evidence>
<dbReference type="NCBIfam" id="TIGR00148">
    <property type="entry name" value="UbiD family decarboxylase"/>
    <property type="match status" value="1"/>
</dbReference>